<reference evidence="11" key="1">
    <citation type="submission" date="2017-08" db="EMBL/GenBank/DDBJ databases">
        <title>A dynamic microbial community with high functional redundancy inhabits the cold, oxic subseafloor aquifer.</title>
        <authorList>
            <person name="Tully B.J."/>
            <person name="Wheat C.G."/>
            <person name="Glazer B.T."/>
            <person name="Huber J.A."/>
        </authorList>
    </citation>
    <scope>NUCLEOTIDE SEQUENCE [LARGE SCALE GENOMIC DNA]</scope>
</reference>
<comment type="caution">
    <text evidence="10">The sequence shown here is derived from an EMBL/GenBank/DDBJ whole genome shotgun (WGS) entry which is preliminary data.</text>
</comment>
<dbReference type="Gene3D" id="3.40.50.150">
    <property type="entry name" value="Vaccinia Virus protein VP39"/>
    <property type="match status" value="1"/>
</dbReference>
<dbReference type="GO" id="GO:0003677">
    <property type="term" value="F:DNA binding"/>
    <property type="evidence" value="ECO:0007669"/>
    <property type="project" value="InterPro"/>
</dbReference>
<dbReference type="PRINTS" id="PR00507">
    <property type="entry name" value="N12N6MTFRASE"/>
</dbReference>
<sequence length="506" mass="57035">MSVSNIVKSIQDIMRKDAGVDGDAQRIGQMAWLLFLKIFDSQEEELELLQNDYESPIPSELLWRNWASDKEGITGEAMLKFINDELFPALKNLHASPTSNARGFVAKEAFSDAFNYMKNGTLLRQVVNKVDEIDFHSSDARHTFGDLYEKILKDLQSSGNSGEFYTPRAVTRFVVEMIDPQLGEKVMDPACGTGGFLACTMDHIKESGVVNTPEASQTLQKQIYGVEKKQLPHLLCTTNMLLHGIEVPSQIRHDNTLARPLRDWGLRERFKVVVANPPFGGMEEDGIELNFPAATRTRETADLFLQLIIHILEANGRAAIVLPDGTLFGEGVKTKIKEKLLNECNLHTIVRLPNSVFAPYTSIKTNILFFEKGTPTENIWYYEVPLPEGVKAFNKTKPMKLEQFDGCADWWGEGKTQKSKLKRKNRKTNEQAWQVSIDEIKARNYNLDIKNPHQEEQVSHDPDELLINYAQQQGDIQKLRDQLKDILAAALTDSAGKTGKARGANK</sequence>
<accession>A0A2A5B409</accession>
<dbReference type="Pfam" id="PF02384">
    <property type="entry name" value="N6_Mtase"/>
    <property type="match status" value="1"/>
</dbReference>
<dbReference type="InterPro" id="IPR003356">
    <property type="entry name" value="DNA_methylase_A-5"/>
</dbReference>
<feature type="domain" description="N6 adenine-specific DNA methyltransferase N-terminal" evidence="9">
    <location>
        <begin position="5"/>
        <end position="130"/>
    </location>
</feature>
<dbReference type="PANTHER" id="PTHR42933">
    <property type="entry name" value="SLR6095 PROTEIN"/>
    <property type="match status" value="1"/>
</dbReference>
<dbReference type="EMBL" id="NVVJ01000012">
    <property type="protein sequence ID" value="PCJ26205.1"/>
    <property type="molecule type" value="Genomic_DNA"/>
</dbReference>
<keyword evidence="5" id="KW-0949">S-adenosyl-L-methionine</keyword>
<dbReference type="InterPro" id="IPR038333">
    <property type="entry name" value="T1MK-like_N_sf"/>
</dbReference>
<name>A0A2A5B409_9GAMM</name>
<evidence type="ECO:0000256" key="3">
    <source>
        <dbReference type="ARBA" id="ARBA00022603"/>
    </source>
</evidence>
<dbReference type="InterPro" id="IPR002052">
    <property type="entry name" value="DNA_methylase_N6_adenine_CS"/>
</dbReference>
<dbReference type="GO" id="GO:0009007">
    <property type="term" value="F:site-specific DNA-methyltransferase (adenine-specific) activity"/>
    <property type="evidence" value="ECO:0007669"/>
    <property type="project" value="UniProtKB-EC"/>
</dbReference>
<organism evidence="10 11">
    <name type="scientific">SAR86 cluster bacterium</name>
    <dbReference type="NCBI Taxonomy" id="2030880"/>
    <lineage>
        <taxon>Bacteria</taxon>
        <taxon>Pseudomonadati</taxon>
        <taxon>Pseudomonadota</taxon>
        <taxon>Gammaproteobacteria</taxon>
        <taxon>SAR86 cluster</taxon>
    </lineage>
</organism>
<evidence type="ECO:0000259" key="8">
    <source>
        <dbReference type="Pfam" id="PF02384"/>
    </source>
</evidence>
<dbReference type="SUPFAM" id="SSF53335">
    <property type="entry name" value="S-adenosyl-L-methionine-dependent methyltransferases"/>
    <property type="match status" value="1"/>
</dbReference>
<dbReference type="InterPro" id="IPR029063">
    <property type="entry name" value="SAM-dependent_MTases_sf"/>
</dbReference>
<dbReference type="GO" id="GO:0008170">
    <property type="term" value="F:N-methyltransferase activity"/>
    <property type="evidence" value="ECO:0007669"/>
    <property type="project" value="InterPro"/>
</dbReference>
<proteinExistence type="inferred from homology"/>
<dbReference type="GO" id="GO:0032259">
    <property type="term" value="P:methylation"/>
    <property type="evidence" value="ECO:0007669"/>
    <property type="project" value="UniProtKB-KW"/>
</dbReference>
<evidence type="ECO:0000259" key="9">
    <source>
        <dbReference type="Pfam" id="PF12161"/>
    </source>
</evidence>
<dbReference type="Pfam" id="PF12161">
    <property type="entry name" value="HsdM_N"/>
    <property type="match status" value="1"/>
</dbReference>
<dbReference type="Gene3D" id="1.20.1260.30">
    <property type="match status" value="1"/>
</dbReference>
<dbReference type="PANTHER" id="PTHR42933:SF4">
    <property type="entry name" value="TYPE I RESTRICTION ENZYME ECOKI METHYLASE SUBUNIT"/>
    <property type="match status" value="1"/>
</dbReference>
<keyword evidence="3" id="KW-0489">Methyltransferase</keyword>
<keyword evidence="6" id="KW-0680">Restriction system</keyword>
<evidence type="ECO:0000256" key="4">
    <source>
        <dbReference type="ARBA" id="ARBA00022679"/>
    </source>
</evidence>
<gene>
    <name evidence="10" type="ORF">COA96_05530</name>
</gene>
<protein>
    <recommendedName>
        <fullName evidence="2">site-specific DNA-methyltransferase (adenine-specific)</fullName>
        <ecNumber evidence="2">2.1.1.72</ecNumber>
    </recommendedName>
</protein>
<dbReference type="PROSITE" id="PS00092">
    <property type="entry name" value="N6_MTASE"/>
    <property type="match status" value="1"/>
</dbReference>
<evidence type="ECO:0000256" key="5">
    <source>
        <dbReference type="ARBA" id="ARBA00022691"/>
    </source>
</evidence>
<dbReference type="AlphaFoldDB" id="A0A2A5B409"/>
<evidence type="ECO:0000256" key="6">
    <source>
        <dbReference type="ARBA" id="ARBA00022747"/>
    </source>
</evidence>
<evidence type="ECO:0000256" key="7">
    <source>
        <dbReference type="ARBA" id="ARBA00047942"/>
    </source>
</evidence>
<feature type="domain" description="DNA methylase adenine-specific" evidence="8">
    <location>
        <begin position="140"/>
        <end position="460"/>
    </location>
</feature>
<evidence type="ECO:0000313" key="10">
    <source>
        <dbReference type="EMBL" id="PCJ26205.1"/>
    </source>
</evidence>
<evidence type="ECO:0000256" key="2">
    <source>
        <dbReference type="ARBA" id="ARBA00011900"/>
    </source>
</evidence>
<dbReference type="InterPro" id="IPR022749">
    <property type="entry name" value="D12N6_MeTrfase_N"/>
</dbReference>
<evidence type="ECO:0000256" key="1">
    <source>
        <dbReference type="ARBA" id="ARBA00006594"/>
    </source>
</evidence>
<dbReference type="InterPro" id="IPR051537">
    <property type="entry name" value="DNA_Adenine_Mtase"/>
</dbReference>
<dbReference type="GO" id="GO:0009307">
    <property type="term" value="P:DNA restriction-modification system"/>
    <property type="evidence" value="ECO:0007669"/>
    <property type="project" value="UniProtKB-KW"/>
</dbReference>
<evidence type="ECO:0000313" key="11">
    <source>
        <dbReference type="Proteomes" id="UP000218327"/>
    </source>
</evidence>
<dbReference type="EC" id="2.1.1.72" evidence="2"/>
<dbReference type="Proteomes" id="UP000218327">
    <property type="component" value="Unassembled WGS sequence"/>
</dbReference>
<comment type="similarity">
    <text evidence="1">Belongs to the N(4)/N(6)-methyltransferase family.</text>
</comment>
<comment type="catalytic activity">
    <reaction evidence="7">
        <text>a 2'-deoxyadenosine in DNA + S-adenosyl-L-methionine = an N(6)-methyl-2'-deoxyadenosine in DNA + S-adenosyl-L-homocysteine + H(+)</text>
        <dbReference type="Rhea" id="RHEA:15197"/>
        <dbReference type="Rhea" id="RHEA-COMP:12418"/>
        <dbReference type="Rhea" id="RHEA-COMP:12419"/>
        <dbReference type="ChEBI" id="CHEBI:15378"/>
        <dbReference type="ChEBI" id="CHEBI:57856"/>
        <dbReference type="ChEBI" id="CHEBI:59789"/>
        <dbReference type="ChEBI" id="CHEBI:90615"/>
        <dbReference type="ChEBI" id="CHEBI:90616"/>
        <dbReference type="EC" id="2.1.1.72"/>
    </reaction>
</comment>
<keyword evidence="4" id="KW-0808">Transferase</keyword>